<dbReference type="Proteomes" id="UP000238322">
    <property type="component" value="Unassembled WGS sequence"/>
</dbReference>
<proteinExistence type="predicted"/>
<sequence>MLVILSDLHLTDGTSCETLDPGAFRIFCERLQDLAVRASWRSDGTYNPIPGIDILLLGDVFDIMRSSRWLMDGAKPWNSQPSREFAERVNSIVSGILSRNVETASILRGLSQRQTIRIPAGAKNGKPAFENDLQPVPVRLHYMVGDADWPLHVTGPEMNHVRSAIVDTLGLANSASEPFPHEPREDVSLNLMLRQHRVFARHGDVFDNLSFSGHRDRTSLNDLLLVEGLMPFRFELQHGLADQLPASAQLGIQELDHVRPLVMAPLCLRQMMRVSCPVTSLQFEIKNCWDRAVDKLMPLVHQVDRYQSLGVRNLDALESLLKFREQEDDNWGTRIMDWLRLQSGGKSSSLSKFAMDEADFRNRRAKHIVFGHTHADETVPLDASFADGYVLSQLYFNSGTWRRVYMPTRGNEGWREFLPAEKMTYLTFYRDDERQGAPYEVWNGILGTAPSPIRRIRIDGAQEMAAPMGRPILRPEPRPVSKSTSSLGHSIPAPPHTIQEKMAGPARNSVDSVRQ</sequence>
<comment type="caution">
    <text evidence="2">The sequence shown here is derived from an EMBL/GenBank/DDBJ whole genome shotgun (WGS) entry which is preliminary data.</text>
</comment>
<protein>
    <submittedName>
        <fullName evidence="2">Uncharacterized protein</fullName>
    </submittedName>
</protein>
<dbReference type="OrthoDB" id="5482554at2"/>
<reference evidence="2 3" key="1">
    <citation type="submission" date="2018-02" db="EMBL/GenBank/DDBJ databases">
        <title>Comparative genomes isolates from brazilian mangrove.</title>
        <authorList>
            <person name="Araujo J.E."/>
            <person name="Taketani R.G."/>
            <person name="Silva M.C.P."/>
            <person name="Loureco M.V."/>
            <person name="Andreote F.D."/>
        </authorList>
    </citation>
    <scope>NUCLEOTIDE SEQUENCE [LARGE SCALE GENOMIC DNA]</scope>
    <source>
        <strain evidence="2 3">Hex-1 MGV</strain>
    </source>
</reference>
<dbReference type="RefSeq" id="WP_105328124.1">
    <property type="nucleotide sequence ID" value="NZ_PUHY01000004.1"/>
</dbReference>
<gene>
    <name evidence="2" type="ORF">C5Y83_02780</name>
</gene>
<dbReference type="EMBL" id="PUHY01000004">
    <property type="protein sequence ID" value="PQO39687.1"/>
    <property type="molecule type" value="Genomic_DNA"/>
</dbReference>
<organism evidence="2 3">
    <name type="scientific">Blastopirellula marina</name>
    <dbReference type="NCBI Taxonomy" id="124"/>
    <lineage>
        <taxon>Bacteria</taxon>
        <taxon>Pseudomonadati</taxon>
        <taxon>Planctomycetota</taxon>
        <taxon>Planctomycetia</taxon>
        <taxon>Pirellulales</taxon>
        <taxon>Pirellulaceae</taxon>
        <taxon>Blastopirellula</taxon>
    </lineage>
</organism>
<name>A0A2S8G5I5_9BACT</name>
<evidence type="ECO:0000313" key="2">
    <source>
        <dbReference type="EMBL" id="PQO39687.1"/>
    </source>
</evidence>
<evidence type="ECO:0000256" key="1">
    <source>
        <dbReference type="SAM" id="MobiDB-lite"/>
    </source>
</evidence>
<accession>A0A2S8G5I5</accession>
<evidence type="ECO:0000313" key="3">
    <source>
        <dbReference type="Proteomes" id="UP000238322"/>
    </source>
</evidence>
<feature type="region of interest" description="Disordered" evidence="1">
    <location>
        <begin position="470"/>
        <end position="515"/>
    </location>
</feature>
<dbReference type="AlphaFoldDB" id="A0A2S8G5I5"/>